<accession>A0A3M4KC51</accession>
<proteinExistence type="predicted"/>
<organism evidence="1 2">
    <name type="scientific">Pseudomonas syringae pv. delphinii</name>
    <dbReference type="NCBI Taxonomy" id="192088"/>
    <lineage>
        <taxon>Bacteria</taxon>
        <taxon>Pseudomonadati</taxon>
        <taxon>Pseudomonadota</taxon>
        <taxon>Gammaproteobacteria</taxon>
        <taxon>Pseudomonadales</taxon>
        <taxon>Pseudomonadaceae</taxon>
        <taxon>Pseudomonas</taxon>
    </lineage>
</organism>
<gene>
    <name evidence="1" type="ORF">ALQ08_05064</name>
</gene>
<evidence type="ECO:0000313" key="1">
    <source>
        <dbReference type="EMBL" id="RMQ26880.1"/>
    </source>
</evidence>
<dbReference type="EMBL" id="RBRA01000073">
    <property type="protein sequence ID" value="RMQ26880.1"/>
    <property type="molecule type" value="Genomic_DNA"/>
</dbReference>
<sequence length="329" mass="35453">MVEALRPGQQLGLADALGEFVPGNHRLDGGVRIAAVFLCLQQSLADLRVQAHLVIDRLALLLELLLMLVLRAAEQLDQDAVVQIDQLINHSRGALQHYGGQGRVAPLRLELAKVFGRHLPPFAGQLEQAVLVDVPAQPFGQVHQLKCLQPLDVLKHVPRVGFQRCLAQPGQPGDAAAGLELQQFVQLGTVRVREWFDQGAVDPPISPRNGLRAGPINYAQRRQDAPLLPQALQSLAGQQQALVGLLGQLGQLAHEVAEVGQAKRGQLQVGAQFMGVLAAGHVAFAVLRPTRRVGLNLLGHPQDDRLGRLAVGAQRIAGVAQQAELHREA</sequence>
<dbReference type="AlphaFoldDB" id="A0A3M4KC51"/>
<evidence type="ECO:0000313" key="2">
    <source>
        <dbReference type="Proteomes" id="UP000269044"/>
    </source>
</evidence>
<protein>
    <submittedName>
        <fullName evidence="1">Uncharacterized protein</fullName>
    </submittedName>
</protein>
<comment type="caution">
    <text evidence="1">The sequence shown here is derived from an EMBL/GenBank/DDBJ whole genome shotgun (WGS) entry which is preliminary data.</text>
</comment>
<name>A0A3M4KC51_9PSED</name>
<reference evidence="1 2" key="1">
    <citation type="submission" date="2018-08" db="EMBL/GenBank/DDBJ databases">
        <title>Recombination of ecologically and evolutionarily significant loci maintains genetic cohesion in the Pseudomonas syringae species complex.</title>
        <authorList>
            <person name="Dillon M."/>
            <person name="Thakur S."/>
            <person name="Almeida R.N.D."/>
            <person name="Weir B.S."/>
            <person name="Guttman D.S."/>
        </authorList>
    </citation>
    <scope>NUCLEOTIDE SEQUENCE [LARGE SCALE GENOMIC DNA]</scope>
    <source>
        <strain evidence="1 2">ICMP 13052</strain>
    </source>
</reference>
<dbReference type="Proteomes" id="UP000269044">
    <property type="component" value="Unassembled WGS sequence"/>
</dbReference>